<feature type="compositionally biased region" description="Basic and acidic residues" evidence="1">
    <location>
        <begin position="837"/>
        <end position="846"/>
    </location>
</feature>
<feature type="compositionally biased region" description="Low complexity" evidence="1">
    <location>
        <begin position="787"/>
        <end position="802"/>
    </location>
</feature>
<feature type="compositionally biased region" description="Gly residues" evidence="1">
    <location>
        <begin position="865"/>
        <end position="877"/>
    </location>
</feature>
<feature type="compositionally biased region" description="Basic and acidic residues" evidence="1">
    <location>
        <begin position="853"/>
        <end position="864"/>
    </location>
</feature>
<dbReference type="EMBL" id="JH126399">
    <property type="protein sequence ID" value="EGX95440.1"/>
    <property type="molecule type" value="Genomic_DNA"/>
</dbReference>
<reference evidence="3 4" key="1">
    <citation type="journal article" date="2011" name="Genome Biol.">
        <title>Genome sequence of the insect pathogenic fungus Cordyceps militaris, a valued traditional Chinese medicine.</title>
        <authorList>
            <person name="Zheng P."/>
            <person name="Xia Y."/>
            <person name="Xiao G."/>
            <person name="Xiong C."/>
            <person name="Hu X."/>
            <person name="Zhang S."/>
            <person name="Zheng H."/>
            <person name="Huang Y."/>
            <person name="Zhou Y."/>
            <person name="Wang S."/>
            <person name="Zhao G.P."/>
            <person name="Liu X."/>
            <person name="St Leger R.J."/>
            <person name="Wang C."/>
        </authorList>
    </citation>
    <scope>NUCLEOTIDE SEQUENCE [LARGE SCALE GENOMIC DNA]</scope>
    <source>
        <strain evidence="3 4">CM01</strain>
    </source>
</reference>
<keyword evidence="4" id="KW-1185">Reference proteome</keyword>
<evidence type="ECO:0000313" key="4">
    <source>
        <dbReference type="Proteomes" id="UP000001610"/>
    </source>
</evidence>
<dbReference type="InterPro" id="IPR010816">
    <property type="entry name" value="Het-C"/>
</dbReference>
<evidence type="ECO:0000256" key="2">
    <source>
        <dbReference type="SAM" id="SignalP"/>
    </source>
</evidence>
<dbReference type="AlphaFoldDB" id="G3J767"/>
<feature type="region of interest" description="Disordered" evidence="1">
    <location>
        <begin position="652"/>
        <end position="926"/>
    </location>
</feature>
<sequence length="926" mass="101012">MTSFRSPGLLLGLVIFATLATPVAAFGAGNIASISKVEGQNWRHGDIEDALLSIAMAQAFNGKKFSKLMVSRVYFGNWLRDYSQAIDVGTVKAVSAEAIRLLLCVLGFMTFGYGSGEFEVTADRVGCYRPEDHIDNPKDYADNVDAREYYDRLRGPIDVNAELSIDQRNGMKKYIASESDNIMTSAKHVRTLFTRCIELGRRYKNNSDKADRNESLRLMGTGLHCLEDFFAHSNYTELALVEMGERDIFPHCGTNTKIQLEGAQDSVYPIVTGTFGGVDFLHSVTGEVSDKLTQNEIEELEGTLEQSKKADTSFLRELLDKIPDGILGGGHEKQKIDEIQENASAAQMQNTSVSPRDPEEFTLYVKNIFEQIMPAIKFHDDIMKTIGNAIDSIPVLPKIIEQLEEQLTQFVFSIIAPFVIPLIRQIRNELKTGSEEIIQSSENQQHLVFNDDNSSDPTHSMLSKDHFSNILNEVAGRGAAKTVSWAVPQLMEAIDDESIDVNRLCDRLIYGVLHHPAQRSMGSDGVSEARQMIFQVVEEWWGQMGDDQRSDYRQKLSREGVQKGDNHKEGVHDTGHGHGCVGKLEMRKLYGAPETMETKIASAAATAIFSGASGMVSNIVQQQTGIQLPGRQEGEESGGLKEFFKSIFNKDEEEGSAGRTESRPDQGSGNGDGYGRQESSSYGGSSGNAGHGGRQEDSYGGRSDTGYGSTQESNYGGGGESYGGKQESSYGGREESHGRQESGYGGRQESHGGRQESSYGGREESYGGRQESSYGGGQESSYGGGQESSYGGRQESSYGGRQESSHGGRQESSYGGREESHGGREESSYGRSNRHGSGRDDNEGRNESSYGGRGDDSYGGRGDDSYGGGNGGGSGGRFEGRSGGHGGGRDGDGRQDEYGQDNEYGREQGGSGRHRRNDDGYDNDRY</sequence>
<name>G3J767_CORMM</name>
<feature type="signal peptide" evidence="2">
    <location>
        <begin position="1"/>
        <end position="25"/>
    </location>
</feature>
<dbReference type="KEGG" id="cmt:CCM_00094"/>
<evidence type="ECO:0000313" key="3">
    <source>
        <dbReference type="EMBL" id="EGX95440.1"/>
    </source>
</evidence>
<dbReference type="eggNOG" id="ENOG502QRXF">
    <property type="taxonomic scope" value="Eukaryota"/>
</dbReference>
<feature type="compositionally biased region" description="Basic and acidic residues" evidence="1">
    <location>
        <begin position="878"/>
        <end position="897"/>
    </location>
</feature>
<feature type="compositionally biased region" description="Gly residues" evidence="1">
    <location>
        <begin position="774"/>
        <end position="786"/>
    </location>
</feature>
<dbReference type="PANTHER" id="PTHR14905">
    <property type="entry name" value="NG37"/>
    <property type="match status" value="1"/>
</dbReference>
<proteinExistence type="predicted"/>
<dbReference type="VEuPathDB" id="FungiDB:CCM_00094"/>
<organism evidence="3 4">
    <name type="scientific">Cordyceps militaris (strain CM01)</name>
    <name type="common">Caterpillar fungus</name>
    <dbReference type="NCBI Taxonomy" id="983644"/>
    <lineage>
        <taxon>Eukaryota</taxon>
        <taxon>Fungi</taxon>
        <taxon>Dikarya</taxon>
        <taxon>Ascomycota</taxon>
        <taxon>Pezizomycotina</taxon>
        <taxon>Sordariomycetes</taxon>
        <taxon>Hypocreomycetidae</taxon>
        <taxon>Hypocreales</taxon>
        <taxon>Cordycipitaceae</taxon>
        <taxon>Cordyceps</taxon>
    </lineage>
</organism>
<protein>
    <submittedName>
        <fullName evidence="3">Heterokaryon incompatibility Het-C family protein</fullName>
    </submittedName>
</protein>
<dbReference type="Proteomes" id="UP000001610">
    <property type="component" value="Unassembled WGS sequence"/>
</dbReference>
<dbReference type="STRING" id="983644.G3J767"/>
<dbReference type="HOGENOM" id="CLU_010063_1_0_1"/>
<dbReference type="InterPro" id="IPR052577">
    <property type="entry name" value="VWA7"/>
</dbReference>
<dbReference type="PANTHER" id="PTHR14905:SF11">
    <property type="entry name" value="TINC (EUROFUNG)"/>
    <property type="match status" value="1"/>
</dbReference>
<feature type="compositionally biased region" description="Basic and acidic residues" evidence="1">
    <location>
        <begin position="816"/>
        <end position="828"/>
    </location>
</feature>
<gene>
    <name evidence="3" type="ORF">CCM_00094</name>
</gene>
<dbReference type="GeneID" id="18162129"/>
<dbReference type="InParanoid" id="G3J767"/>
<evidence type="ECO:0000256" key="1">
    <source>
        <dbReference type="SAM" id="MobiDB-lite"/>
    </source>
</evidence>
<dbReference type="RefSeq" id="XP_006665317.1">
    <property type="nucleotide sequence ID" value="XM_006665254.1"/>
</dbReference>
<keyword evidence="2" id="KW-0732">Signal</keyword>
<accession>G3J767</accession>
<dbReference type="OMA" id="VQDCGHG"/>
<feature type="chain" id="PRO_5003446196" evidence="2">
    <location>
        <begin position="26"/>
        <end position="926"/>
    </location>
</feature>
<dbReference type="Pfam" id="PF07217">
    <property type="entry name" value="Het-C"/>
    <property type="match status" value="1"/>
</dbReference>
<feature type="compositionally biased region" description="Basic and acidic residues" evidence="1">
    <location>
        <begin position="916"/>
        <end position="926"/>
    </location>
</feature>
<dbReference type="OrthoDB" id="2506204at2759"/>